<evidence type="ECO:0008006" key="5">
    <source>
        <dbReference type="Google" id="ProtNLM"/>
    </source>
</evidence>
<protein>
    <recommendedName>
        <fullName evidence="5">LigA protein</fullName>
    </recommendedName>
</protein>
<feature type="transmembrane region" description="Helical" evidence="2">
    <location>
        <begin position="215"/>
        <end position="236"/>
    </location>
</feature>
<comment type="caution">
    <text evidence="3">The sequence shown here is derived from an EMBL/GenBank/DDBJ whole genome shotgun (WGS) entry which is preliminary data.</text>
</comment>
<evidence type="ECO:0000313" key="3">
    <source>
        <dbReference type="EMBL" id="MBM7491432.1"/>
    </source>
</evidence>
<reference evidence="3 4" key="1">
    <citation type="submission" date="2021-01" db="EMBL/GenBank/DDBJ databases">
        <title>Sequencing the genomes of 1000 actinobacteria strains.</title>
        <authorList>
            <person name="Klenk H.-P."/>
        </authorList>
    </citation>
    <scope>NUCLEOTIDE SEQUENCE [LARGE SCALE GENOMIC DNA]</scope>
    <source>
        <strain evidence="3 4">DSM 100204</strain>
    </source>
</reference>
<keyword evidence="2" id="KW-0812">Transmembrane</keyword>
<keyword evidence="2" id="KW-1133">Transmembrane helix</keyword>
<feature type="region of interest" description="Disordered" evidence="1">
    <location>
        <begin position="164"/>
        <end position="196"/>
    </location>
</feature>
<keyword evidence="4" id="KW-1185">Reference proteome</keyword>
<evidence type="ECO:0000256" key="2">
    <source>
        <dbReference type="SAM" id="Phobius"/>
    </source>
</evidence>
<proteinExistence type="predicted"/>
<evidence type="ECO:0000313" key="4">
    <source>
        <dbReference type="Proteomes" id="UP000764837"/>
    </source>
</evidence>
<sequence>MKITSAPQGVADTSRRHIKAAVLAVAGLAALLWAWSMSWVAVRPGQAVVDRLLGHRPPTEVRTFALTDLAGYWQPLCVGWGALLVLLVVAWLRPPWRFGLRLAAMLLGVVLAVGTLLPGTAAIDVSGFPLQANPSTEFLGGVWLGLLGVALLMRAVTTLPELSTPAAPEAPPALPADEPIATDPSAAPDSTPFVWQGSRRNARSAAPWWRRPGPIVGVLTVLGVATILGVVTWRAIHSVDDSVDEQPAELGALVVVAPPDSAPTAPAAADDRVDLGRILPLSPARANLLAEQAGDDVVHVAGTAWTRPDDAAVSITLVQFSSSASADQFQRSYADLRQATPGEATPLADVPGAAVFVGAERAGVWAVAGRAKVVVIVSVVGGPSETVPVVESLLRNQYDRL</sequence>
<organism evidence="3 4">
    <name type="scientific">Micromonospora luteifusca</name>
    <dbReference type="NCBI Taxonomy" id="709860"/>
    <lineage>
        <taxon>Bacteria</taxon>
        <taxon>Bacillati</taxon>
        <taxon>Actinomycetota</taxon>
        <taxon>Actinomycetes</taxon>
        <taxon>Micromonosporales</taxon>
        <taxon>Micromonosporaceae</taxon>
        <taxon>Micromonospora</taxon>
    </lineage>
</organism>
<feature type="transmembrane region" description="Helical" evidence="2">
    <location>
        <begin position="99"/>
        <end position="118"/>
    </location>
</feature>
<evidence type="ECO:0000256" key="1">
    <source>
        <dbReference type="SAM" id="MobiDB-lite"/>
    </source>
</evidence>
<keyword evidence="2" id="KW-0472">Membrane</keyword>
<accession>A0ABS2LTC5</accession>
<dbReference type="RefSeq" id="WP_204942504.1">
    <property type="nucleotide sequence ID" value="NZ_JAFBBP010000001.1"/>
</dbReference>
<feature type="transmembrane region" description="Helical" evidence="2">
    <location>
        <begin position="21"/>
        <end position="42"/>
    </location>
</feature>
<dbReference type="Proteomes" id="UP000764837">
    <property type="component" value="Unassembled WGS sequence"/>
</dbReference>
<feature type="transmembrane region" description="Helical" evidence="2">
    <location>
        <begin position="138"/>
        <end position="156"/>
    </location>
</feature>
<name>A0ABS2LTC5_9ACTN</name>
<feature type="transmembrane region" description="Helical" evidence="2">
    <location>
        <begin position="72"/>
        <end position="92"/>
    </location>
</feature>
<dbReference type="EMBL" id="JAFBBP010000001">
    <property type="protein sequence ID" value="MBM7491432.1"/>
    <property type="molecule type" value="Genomic_DNA"/>
</dbReference>
<gene>
    <name evidence="3" type="ORF">JOD64_002654</name>
</gene>